<sequence length="123" mass="14613">MGLKKICENKFYFLKTKYIIYNFINNIFIQNIKKSIFFVYNCIYYSVSLSQPLHIILCILWCSYIFSNKFFSEENSFVPLAFVELQHDSELVQYLLQSKYNLIDKSKSGSRQPKLMSEKSRTG</sequence>
<proteinExistence type="predicted"/>
<dbReference type="EMBL" id="AFBI03000095">
    <property type="protein sequence ID" value="EJW02020.1"/>
    <property type="molecule type" value="Genomic_DNA"/>
</dbReference>
<feature type="transmembrane region" description="Helical" evidence="1">
    <location>
        <begin position="43"/>
        <end position="66"/>
    </location>
</feature>
<dbReference type="VEuPathDB" id="MicrosporidiaDB:EDEG_03530"/>
<gene>
    <name evidence="2" type="ORF">EDEG_03530</name>
</gene>
<dbReference type="InParanoid" id="J9DHD9"/>
<accession>J9DHD9</accession>
<dbReference type="Proteomes" id="UP000003163">
    <property type="component" value="Unassembled WGS sequence"/>
</dbReference>
<evidence type="ECO:0000256" key="1">
    <source>
        <dbReference type="SAM" id="Phobius"/>
    </source>
</evidence>
<keyword evidence="3" id="KW-1185">Reference proteome</keyword>
<protein>
    <submittedName>
        <fullName evidence="2">Uncharacterized protein</fullName>
    </submittedName>
</protein>
<dbReference type="HOGENOM" id="CLU_2015237_0_0_1"/>
<reference evidence="3" key="2">
    <citation type="submission" date="2015-07" db="EMBL/GenBank/DDBJ databases">
        <title>Contrasting host-pathogen interactions and genome evolution in two generalist and specialist microsporidian pathogens of mosquitoes.</title>
        <authorList>
            <consortium name="The Broad Institute Genomics Platform"/>
            <consortium name="The Broad Institute Genome Sequencing Center for Infectious Disease"/>
            <person name="Cuomo C.A."/>
            <person name="Sanscrainte N.D."/>
            <person name="Goldberg J.M."/>
            <person name="Heiman D."/>
            <person name="Young S."/>
            <person name="Zeng Q."/>
            <person name="Becnel J.J."/>
            <person name="Birren B.W."/>
        </authorList>
    </citation>
    <scope>NUCLEOTIDE SEQUENCE [LARGE SCALE GENOMIC DNA]</scope>
    <source>
        <strain evidence="3">USNM 41457</strain>
    </source>
</reference>
<evidence type="ECO:0000313" key="3">
    <source>
        <dbReference type="Proteomes" id="UP000003163"/>
    </source>
</evidence>
<keyword evidence="1" id="KW-1133">Transmembrane helix</keyword>
<keyword evidence="1" id="KW-0472">Membrane</keyword>
<reference evidence="2 3" key="1">
    <citation type="submission" date="2011-08" db="EMBL/GenBank/DDBJ databases">
        <authorList>
            <person name="Liu Z.J."/>
            <person name="Shi F.L."/>
            <person name="Lu J.Q."/>
            <person name="Li M."/>
            <person name="Wang Z.L."/>
        </authorList>
    </citation>
    <scope>NUCLEOTIDE SEQUENCE [LARGE SCALE GENOMIC DNA]</scope>
    <source>
        <strain evidence="2 3">USNM 41457</strain>
    </source>
</reference>
<dbReference type="AlphaFoldDB" id="J9DHD9"/>
<keyword evidence="1" id="KW-0812">Transmembrane</keyword>
<organism evidence="2 3">
    <name type="scientific">Edhazardia aedis (strain USNM 41457)</name>
    <name type="common">Microsporidian parasite</name>
    <dbReference type="NCBI Taxonomy" id="1003232"/>
    <lineage>
        <taxon>Eukaryota</taxon>
        <taxon>Fungi</taxon>
        <taxon>Fungi incertae sedis</taxon>
        <taxon>Microsporidia</taxon>
        <taxon>Edhazardia</taxon>
    </lineage>
</organism>
<name>J9DHD9_EDHAE</name>
<evidence type="ECO:0000313" key="2">
    <source>
        <dbReference type="EMBL" id="EJW02020.1"/>
    </source>
</evidence>
<comment type="caution">
    <text evidence="2">The sequence shown here is derived from an EMBL/GenBank/DDBJ whole genome shotgun (WGS) entry which is preliminary data.</text>
</comment>